<feature type="region of interest" description="Disordered" evidence="4">
    <location>
        <begin position="1"/>
        <end position="27"/>
    </location>
</feature>
<evidence type="ECO:0008006" key="9">
    <source>
        <dbReference type="Google" id="ProtNLM"/>
    </source>
</evidence>
<dbReference type="Pfam" id="PF07726">
    <property type="entry name" value="AAA_3"/>
    <property type="match status" value="1"/>
</dbReference>
<evidence type="ECO:0000256" key="1">
    <source>
        <dbReference type="ARBA" id="ARBA00022741"/>
    </source>
</evidence>
<evidence type="ECO:0000313" key="8">
    <source>
        <dbReference type="Proteomes" id="UP000011863"/>
    </source>
</evidence>
<protein>
    <recommendedName>
        <fullName evidence="9">ATPase</fullName>
    </recommendedName>
</protein>
<dbReference type="PANTHER" id="PTHR42759:SF1">
    <property type="entry name" value="MAGNESIUM-CHELATASE SUBUNIT CHLD"/>
    <property type="match status" value="1"/>
</dbReference>
<reference evidence="7 8" key="1">
    <citation type="journal article" date="2013" name="Int. J. Syst. Evol. Microbiol.">
        <title>Ilumatobacter nonamiense sp. nov. and Ilumatobacter coccineum sp. nov., isolated from seashore sand.</title>
        <authorList>
            <person name="Matsumoto A."/>
            <person name="Kasai H."/>
            <person name="Matsuo Y."/>
            <person name="Shizuri Y."/>
            <person name="Ichikawa N."/>
            <person name="Fujita N."/>
            <person name="Omura S."/>
            <person name="Takahashi Y."/>
        </authorList>
    </citation>
    <scope>NUCLEOTIDE SEQUENCE [LARGE SCALE GENOMIC DNA]</scope>
    <source>
        <strain evidence="8">NBRC 103263 / KCTC 29153 / YM16-304</strain>
    </source>
</reference>
<keyword evidence="2" id="KW-0067">ATP-binding</keyword>
<dbReference type="GO" id="GO:0016887">
    <property type="term" value="F:ATP hydrolysis activity"/>
    <property type="evidence" value="ECO:0007669"/>
    <property type="project" value="InterPro"/>
</dbReference>
<evidence type="ECO:0000259" key="5">
    <source>
        <dbReference type="Pfam" id="PF07726"/>
    </source>
</evidence>
<feature type="domain" description="ATPase AAA-3" evidence="5">
    <location>
        <begin position="94"/>
        <end position="224"/>
    </location>
</feature>
<dbReference type="EMBL" id="AP012057">
    <property type="protein sequence ID" value="BAN01891.1"/>
    <property type="molecule type" value="Genomic_DNA"/>
</dbReference>
<dbReference type="GO" id="GO:0005524">
    <property type="term" value="F:ATP binding"/>
    <property type="evidence" value="ECO:0007669"/>
    <property type="project" value="UniProtKB-KW"/>
</dbReference>
<dbReference type="AlphaFoldDB" id="A0A6C7E5S0"/>
<feature type="domain" description="ChlI/MoxR AAA lid" evidence="6">
    <location>
        <begin position="303"/>
        <end position="368"/>
    </location>
</feature>
<dbReference type="KEGG" id="aym:YM304_15770"/>
<evidence type="ECO:0000256" key="3">
    <source>
        <dbReference type="ARBA" id="ARBA00061607"/>
    </source>
</evidence>
<sequence>MSRRSRHSETGGEHRGEPLAHTPVDGTSRLATTIFDRGMTDNNFTPTPAAPATPMDDRATAETFEKIFFELRKVIVGQTRLLERLLVGVLCRGHCLLESVPGLAKTLAAETLANVVGGSFARIQFTPDLLPSDIVGTRIYRGSTETFDVEFGPVFVNFLLTDEINRAPAKVQSALLEVMAEQQVTIGGVTHPVPTPFFVVATQNPIESEGVYNLPDAQRDRFMMKITLDHPTADEEMAILDRMGVTTDAPSPQQVITLDELLELQARADRVFVDRSVSQYAVDLVQCTRHPDRFNLGDLGEIIGLGASPRATINLIRGARALAMLRGRTYATPQDVFDLAPEIMRHRLLLTYDALARDITADQVVQRILASVPANWVSPKPNDAFERS</sequence>
<organism evidence="7 8">
    <name type="scientific">Ilumatobacter coccineus (strain NBRC 103263 / KCTC 29153 / YM16-304)</name>
    <dbReference type="NCBI Taxonomy" id="1313172"/>
    <lineage>
        <taxon>Bacteria</taxon>
        <taxon>Bacillati</taxon>
        <taxon>Actinomycetota</taxon>
        <taxon>Acidimicrobiia</taxon>
        <taxon>Acidimicrobiales</taxon>
        <taxon>Ilumatobacteraceae</taxon>
        <taxon>Ilumatobacter</taxon>
    </lineage>
</organism>
<feature type="compositionally biased region" description="Basic and acidic residues" evidence="4">
    <location>
        <begin position="7"/>
        <end position="18"/>
    </location>
</feature>
<dbReference type="PANTHER" id="PTHR42759">
    <property type="entry name" value="MOXR FAMILY PROTEIN"/>
    <property type="match status" value="1"/>
</dbReference>
<dbReference type="Pfam" id="PF17863">
    <property type="entry name" value="AAA_lid_2"/>
    <property type="match status" value="1"/>
</dbReference>
<dbReference type="FunFam" id="3.40.50.300:FF:000640">
    <property type="entry name" value="MoxR family ATPase"/>
    <property type="match status" value="1"/>
</dbReference>
<proteinExistence type="inferred from homology"/>
<gene>
    <name evidence="7" type="ORF">YM304_15770</name>
</gene>
<keyword evidence="1" id="KW-0547">Nucleotide-binding</keyword>
<dbReference type="InterPro" id="IPR011703">
    <property type="entry name" value="ATPase_AAA-3"/>
</dbReference>
<dbReference type="Gene3D" id="1.10.8.80">
    <property type="entry name" value="Magnesium chelatase subunit I, C-Terminal domain"/>
    <property type="match status" value="1"/>
</dbReference>
<evidence type="ECO:0000313" key="7">
    <source>
        <dbReference type="EMBL" id="BAN01891.1"/>
    </source>
</evidence>
<accession>A0A6C7E5S0</accession>
<evidence type="ECO:0000256" key="4">
    <source>
        <dbReference type="SAM" id="MobiDB-lite"/>
    </source>
</evidence>
<dbReference type="Gene3D" id="3.40.50.300">
    <property type="entry name" value="P-loop containing nucleotide triphosphate hydrolases"/>
    <property type="match status" value="1"/>
</dbReference>
<dbReference type="InterPro" id="IPR041628">
    <property type="entry name" value="ChlI/MoxR_AAA_lid"/>
</dbReference>
<name>A0A6C7E5S0_ILUCY</name>
<comment type="similarity">
    <text evidence="3">Belongs to the MoxR family.</text>
</comment>
<dbReference type="Proteomes" id="UP000011863">
    <property type="component" value="Chromosome"/>
</dbReference>
<keyword evidence="8" id="KW-1185">Reference proteome</keyword>
<dbReference type="PIRSF" id="PIRSF002849">
    <property type="entry name" value="AAA_ATPase_chaperone_MoxR_prd"/>
    <property type="match status" value="1"/>
</dbReference>
<dbReference type="InterPro" id="IPR027417">
    <property type="entry name" value="P-loop_NTPase"/>
</dbReference>
<dbReference type="SUPFAM" id="SSF52540">
    <property type="entry name" value="P-loop containing nucleoside triphosphate hydrolases"/>
    <property type="match status" value="1"/>
</dbReference>
<evidence type="ECO:0000259" key="6">
    <source>
        <dbReference type="Pfam" id="PF17863"/>
    </source>
</evidence>
<dbReference type="InterPro" id="IPR050764">
    <property type="entry name" value="CbbQ/NirQ/NorQ/GpvN"/>
</dbReference>
<evidence type="ECO:0000256" key="2">
    <source>
        <dbReference type="ARBA" id="ARBA00022840"/>
    </source>
</evidence>